<dbReference type="GO" id="GO:0032259">
    <property type="term" value="P:methylation"/>
    <property type="evidence" value="ECO:0007669"/>
    <property type="project" value="UniProtKB-KW"/>
</dbReference>
<evidence type="ECO:0000256" key="2">
    <source>
        <dbReference type="ARBA" id="ARBA00022679"/>
    </source>
</evidence>
<sequence>MEQVWCKVDEYITDKLIPTDDVLEQALSKNKQAGLPEIDVSPAQGKMLYLLAKTKGARRILEIGTLGGYSTIWLARALEEDGELITLEAVSQHVEIAQQNINRAGLAERVTILQGKALDTLPQLKERDTLPFDLIFIDADKPNNPNYLKWALDFSKKGTVIIADNVVRNGSVIHAADQDERVKGTREFFDLLKQEPRIEATAIQTVGEKGYDGFVYGIVK</sequence>
<dbReference type="GO" id="GO:0008171">
    <property type="term" value="F:O-methyltransferase activity"/>
    <property type="evidence" value="ECO:0007669"/>
    <property type="project" value="InterPro"/>
</dbReference>
<dbReference type="EMBL" id="NKHG01000015">
    <property type="protein sequence ID" value="PCK22966.1"/>
    <property type="molecule type" value="Genomic_DNA"/>
</dbReference>
<reference evidence="4 5" key="1">
    <citation type="submission" date="2017-06" db="EMBL/GenBank/DDBJ databases">
        <title>Draft Genome Sequence of Bacillus sp Strain 36R Isolated from saline sediment at Atanasia, Sonora, Mexico.</title>
        <authorList>
            <person name="Sanchez Diaz R."/>
            <person name="Quiroz Macias M.E."/>
            <person name="Ibarra Gamez J.C."/>
            <person name="Enciso Ibarra J."/>
            <person name="Gomez Gil B."/>
            <person name="Galaviz Silva L."/>
        </authorList>
    </citation>
    <scope>NUCLEOTIDE SEQUENCE [LARGE SCALE GENOMIC DNA]</scope>
    <source>
        <strain evidence="4 5">36R_ATNSAL</strain>
    </source>
</reference>
<dbReference type="InterPro" id="IPR002935">
    <property type="entry name" value="SAM_O-MeTrfase"/>
</dbReference>
<dbReference type="PANTHER" id="PTHR10509">
    <property type="entry name" value="O-METHYLTRANSFERASE-RELATED"/>
    <property type="match status" value="1"/>
</dbReference>
<keyword evidence="1 4" id="KW-0489">Methyltransferase</keyword>
<evidence type="ECO:0000313" key="4">
    <source>
        <dbReference type="EMBL" id="PCK22966.1"/>
    </source>
</evidence>
<evidence type="ECO:0000256" key="1">
    <source>
        <dbReference type="ARBA" id="ARBA00022603"/>
    </source>
</evidence>
<dbReference type="AlphaFoldDB" id="A0A2A5J0T4"/>
<gene>
    <name evidence="4" type="ORF">CEY02_02660</name>
</gene>
<dbReference type="Pfam" id="PF01596">
    <property type="entry name" value="Methyltransf_3"/>
    <property type="match status" value="1"/>
</dbReference>
<protein>
    <submittedName>
        <fullName evidence="4">Methyltransferase</fullName>
    </submittedName>
</protein>
<name>A0A2A5J0T4_BACPU</name>
<dbReference type="InterPro" id="IPR029063">
    <property type="entry name" value="SAM-dependent_MTases_sf"/>
</dbReference>
<evidence type="ECO:0000256" key="3">
    <source>
        <dbReference type="ARBA" id="ARBA00022691"/>
    </source>
</evidence>
<dbReference type="InterPro" id="IPR050362">
    <property type="entry name" value="Cation-dep_OMT"/>
</dbReference>
<proteinExistence type="predicted"/>
<dbReference type="GO" id="GO:0008757">
    <property type="term" value="F:S-adenosylmethionine-dependent methyltransferase activity"/>
    <property type="evidence" value="ECO:0007669"/>
    <property type="project" value="TreeGrafter"/>
</dbReference>
<dbReference type="PROSITE" id="PS51682">
    <property type="entry name" value="SAM_OMT_I"/>
    <property type="match status" value="1"/>
</dbReference>
<dbReference type="OrthoDB" id="9799672at2"/>
<dbReference type="PANTHER" id="PTHR10509:SF14">
    <property type="entry name" value="CAFFEOYL-COA O-METHYLTRANSFERASE 3-RELATED"/>
    <property type="match status" value="1"/>
</dbReference>
<comment type="caution">
    <text evidence="4">The sequence shown here is derived from an EMBL/GenBank/DDBJ whole genome shotgun (WGS) entry which is preliminary data.</text>
</comment>
<keyword evidence="2 4" id="KW-0808">Transferase</keyword>
<dbReference type="SUPFAM" id="SSF53335">
    <property type="entry name" value="S-adenosyl-L-methionine-dependent methyltransferases"/>
    <property type="match status" value="1"/>
</dbReference>
<dbReference type="Proteomes" id="UP000228754">
    <property type="component" value="Unassembled WGS sequence"/>
</dbReference>
<accession>A0A2A5J0T4</accession>
<organism evidence="4 5">
    <name type="scientific">Bacillus pumilus</name>
    <name type="common">Bacillus mesentericus</name>
    <dbReference type="NCBI Taxonomy" id="1408"/>
    <lineage>
        <taxon>Bacteria</taxon>
        <taxon>Bacillati</taxon>
        <taxon>Bacillota</taxon>
        <taxon>Bacilli</taxon>
        <taxon>Bacillales</taxon>
        <taxon>Bacillaceae</taxon>
        <taxon>Bacillus</taxon>
    </lineage>
</organism>
<dbReference type="Gene3D" id="3.40.50.150">
    <property type="entry name" value="Vaccinia Virus protein VP39"/>
    <property type="match status" value="1"/>
</dbReference>
<keyword evidence="3" id="KW-0949">S-adenosyl-L-methionine</keyword>
<evidence type="ECO:0000313" key="5">
    <source>
        <dbReference type="Proteomes" id="UP000228754"/>
    </source>
</evidence>
<dbReference type="CDD" id="cd02440">
    <property type="entry name" value="AdoMet_MTases"/>
    <property type="match status" value="1"/>
</dbReference>